<dbReference type="GO" id="GO:0019867">
    <property type="term" value="C:outer membrane"/>
    <property type="evidence" value="ECO:0007669"/>
    <property type="project" value="InterPro"/>
</dbReference>
<evidence type="ECO:0000313" key="3">
    <source>
        <dbReference type="EMBL" id="RDU94989.1"/>
    </source>
</evidence>
<feature type="signal peptide" evidence="1">
    <location>
        <begin position="1"/>
        <end position="24"/>
    </location>
</feature>
<comment type="caution">
    <text evidence="3">The sequence shown here is derived from an EMBL/GenBank/DDBJ whole genome shotgun (WGS) entry which is preliminary data.</text>
</comment>
<dbReference type="RefSeq" id="WP_115537524.1">
    <property type="nucleotide sequence ID" value="NZ_QRGA01000024.1"/>
</dbReference>
<evidence type="ECO:0000259" key="2">
    <source>
        <dbReference type="Pfam" id="PF05433"/>
    </source>
</evidence>
<protein>
    <submittedName>
        <fullName evidence="3">Glycine zipper 2TM domain-containing protein</fullName>
    </submittedName>
</protein>
<reference evidence="3 4" key="1">
    <citation type="submission" date="2018-08" db="EMBL/GenBank/DDBJ databases">
        <title>Paraburkholderia sp. DHOM06 isolated from forest soil.</title>
        <authorList>
            <person name="Gao Z.-H."/>
            <person name="Qiu L.-H."/>
        </authorList>
    </citation>
    <scope>NUCLEOTIDE SEQUENCE [LARGE SCALE GENOMIC DNA]</scope>
    <source>
        <strain evidence="3 4">DHOM06</strain>
    </source>
</reference>
<dbReference type="AlphaFoldDB" id="A0A3D8JPF7"/>
<proteinExistence type="predicted"/>
<name>A0A3D8JPF7_9BURK</name>
<dbReference type="Pfam" id="PF05433">
    <property type="entry name" value="Rick_17kDa_Anti"/>
    <property type="match status" value="1"/>
</dbReference>
<accession>A0A3D8JPF7</accession>
<feature type="chain" id="PRO_5017748910" evidence="1">
    <location>
        <begin position="25"/>
        <end position="72"/>
    </location>
</feature>
<dbReference type="Proteomes" id="UP000256838">
    <property type="component" value="Unassembled WGS sequence"/>
</dbReference>
<dbReference type="InterPro" id="IPR008816">
    <property type="entry name" value="Gly_zipper_2TM_dom"/>
</dbReference>
<sequence length="72" mass="6960">MKRLGRVEKIGRFGRLKLACAAGAATVALLSGCTLGGAAVGGYAGNRLTHGSTVGTVGGAVAGGVVGYELGR</sequence>
<dbReference type="EMBL" id="QRGA01000024">
    <property type="protein sequence ID" value="RDU94989.1"/>
    <property type="molecule type" value="Genomic_DNA"/>
</dbReference>
<evidence type="ECO:0000313" key="4">
    <source>
        <dbReference type="Proteomes" id="UP000256838"/>
    </source>
</evidence>
<organism evidence="3 4">
    <name type="scientific">Trinickia dinghuensis</name>
    <dbReference type="NCBI Taxonomy" id="2291023"/>
    <lineage>
        <taxon>Bacteria</taxon>
        <taxon>Pseudomonadati</taxon>
        <taxon>Pseudomonadota</taxon>
        <taxon>Betaproteobacteria</taxon>
        <taxon>Burkholderiales</taxon>
        <taxon>Burkholderiaceae</taxon>
        <taxon>Trinickia</taxon>
    </lineage>
</organism>
<keyword evidence="1" id="KW-0732">Signal</keyword>
<evidence type="ECO:0000256" key="1">
    <source>
        <dbReference type="SAM" id="SignalP"/>
    </source>
</evidence>
<feature type="domain" description="Glycine zipper 2TM" evidence="2">
    <location>
        <begin position="34"/>
        <end position="71"/>
    </location>
</feature>
<gene>
    <name evidence="3" type="ORF">DWV00_31445</name>
</gene>
<keyword evidence="4" id="KW-1185">Reference proteome</keyword>
<dbReference type="PROSITE" id="PS51257">
    <property type="entry name" value="PROKAR_LIPOPROTEIN"/>
    <property type="match status" value="1"/>
</dbReference>